<dbReference type="STRING" id="136037.A0A067R222"/>
<dbReference type="InterPro" id="IPR018613">
    <property type="entry name" value="Ccdc97-like"/>
</dbReference>
<protein>
    <submittedName>
        <fullName evidence="3">Coiled-coil domain-containing protein 97</fullName>
    </submittedName>
</protein>
<evidence type="ECO:0000313" key="3">
    <source>
        <dbReference type="EMBL" id="KDR17052.1"/>
    </source>
</evidence>
<dbReference type="OMA" id="LDVYMRH"/>
<proteinExistence type="predicted"/>
<evidence type="ECO:0000313" key="4">
    <source>
        <dbReference type="Proteomes" id="UP000027135"/>
    </source>
</evidence>
<dbReference type="InterPro" id="IPR040233">
    <property type="entry name" value="CCD97-like_C"/>
</dbReference>
<accession>A0A067R222</accession>
<dbReference type="Pfam" id="PF09747">
    <property type="entry name" value="CCD97-like_C"/>
    <property type="match status" value="1"/>
</dbReference>
<name>A0A067R222_ZOONE</name>
<feature type="compositionally biased region" description="Acidic residues" evidence="1">
    <location>
        <begin position="223"/>
        <end position="255"/>
    </location>
</feature>
<gene>
    <name evidence="3" type="ORF">L798_09119</name>
</gene>
<dbReference type="OrthoDB" id="333176at2759"/>
<feature type="region of interest" description="Disordered" evidence="1">
    <location>
        <begin position="223"/>
        <end position="296"/>
    </location>
</feature>
<dbReference type="EMBL" id="KK852758">
    <property type="protein sequence ID" value="KDR17052.1"/>
    <property type="molecule type" value="Genomic_DNA"/>
</dbReference>
<organism evidence="3 4">
    <name type="scientific">Zootermopsis nevadensis</name>
    <name type="common">Dampwood termite</name>
    <dbReference type="NCBI Taxonomy" id="136037"/>
    <lineage>
        <taxon>Eukaryota</taxon>
        <taxon>Metazoa</taxon>
        <taxon>Ecdysozoa</taxon>
        <taxon>Arthropoda</taxon>
        <taxon>Hexapoda</taxon>
        <taxon>Insecta</taxon>
        <taxon>Pterygota</taxon>
        <taxon>Neoptera</taxon>
        <taxon>Polyneoptera</taxon>
        <taxon>Dictyoptera</taxon>
        <taxon>Blattodea</taxon>
        <taxon>Blattoidea</taxon>
        <taxon>Termitoidae</taxon>
        <taxon>Termopsidae</taxon>
        <taxon>Zootermopsis</taxon>
    </lineage>
</organism>
<dbReference type="AlphaFoldDB" id="A0A067R222"/>
<evidence type="ECO:0000259" key="2">
    <source>
        <dbReference type="Pfam" id="PF09747"/>
    </source>
</evidence>
<dbReference type="InParanoid" id="A0A067R222"/>
<feature type="region of interest" description="Disordered" evidence="1">
    <location>
        <begin position="341"/>
        <end position="378"/>
    </location>
</feature>
<feature type="domain" description="CCD97-like C-terminal" evidence="2">
    <location>
        <begin position="142"/>
        <end position="348"/>
    </location>
</feature>
<feature type="compositionally biased region" description="Acidic residues" evidence="1">
    <location>
        <begin position="358"/>
        <end position="368"/>
    </location>
</feature>
<dbReference type="Proteomes" id="UP000027135">
    <property type="component" value="Unassembled WGS sequence"/>
</dbReference>
<keyword evidence="4" id="KW-1185">Reference proteome</keyword>
<dbReference type="PANTHER" id="PTHR31840:SF1">
    <property type="entry name" value="COILED-COIL DOMAIN-CONTAINING PROTEIN 97"/>
    <property type="match status" value="1"/>
</dbReference>
<dbReference type="PANTHER" id="PTHR31840">
    <property type="entry name" value="COILED-COIL DOMAIN-CONTAINING PROTEIN 97"/>
    <property type="match status" value="1"/>
</dbReference>
<reference evidence="3 4" key="1">
    <citation type="journal article" date="2014" name="Nat. Commun.">
        <title>Molecular traces of alternative social organization in a termite genome.</title>
        <authorList>
            <person name="Terrapon N."/>
            <person name="Li C."/>
            <person name="Robertson H.M."/>
            <person name="Ji L."/>
            <person name="Meng X."/>
            <person name="Booth W."/>
            <person name="Chen Z."/>
            <person name="Childers C.P."/>
            <person name="Glastad K.M."/>
            <person name="Gokhale K."/>
            <person name="Gowin J."/>
            <person name="Gronenberg W."/>
            <person name="Hermansen R.A."/>
            <person name="Hu H."/>
            <person name="Hunt B.G."/>
            <person name="Huylmans A.K."/>
            <person name="Khalil S.M."/>
            <person name="Mitchell R.D."/>
            <person name="Munoz-Torres M.C."/>
            <person name="Mustard J.A."/>
            <person name="Pan H."/>
            <person name="Reese J.T."/>
            <person name="Scharf M.E."/>
            <person name="Sun F."/>
            <person name="Vogel H."/>
            <person name="Xiao J."/>
            <person name="Yang W."/>
            <person name="Yang Z."/>
            <person name="Yang Z."/>
            <person name="Zhou J."/>
            <person name="Zhu J."/>
            <person name="Brent C.S."/>
            <person name="Elsik C.G."/>
            <person name="Goodisman M.A."/>
            <person name="Liberles D.A."/>
            <person name="Roe R.M."/>
            <person name="Vargo E.L."/>
            <person name="Vilcinskas A."/>
            <person name="Wang J."/>
            <person name="Bornberg-Bauer E."/>
            <person name="Korb J."/>
            <person name="Zhang G."/>
            <person name="Liebig J."/>
        </authorList>
    </citation>
    <scope>NUCLEOTIDE SEQUENCE [LARGE SCALE GENOMIC DNA]</scope>
    <source>
        <tissue evidence="3">Whole organism</tissue>
    </source>
</reference>
<sequence>MDHEEHIAPFASEAERIPPVTEICEKTKTASLSIPMDEDSQSNTSLKDTLLDHLANSKVAHFKSQQVEEPELSFEQKRQIAEDILIHNPGQFLSRFGQFLQSQHLDYFTEINKRCESYEVTFYLQQLRRFHCKTSNEVDVKNRRFEALKKLVKEGIYFSEKEMKQRNPLLYQQLIGQYLTKKEVEDRNNEDRADINSWVNLLLAQIERDQMLCLREQQKDYEDGAIEEFDTSDEEQEEVEDDYDEEEEEEEEEDSKSEHRTENGSCSANEDQEKENGRCLSSKNQKKRKQLPGKEKELLREEFVSNMYRSFLEGKDEDFDYSQVDLNPEYECLALRSQDEEEKYFDSETPEFVADECGSGEEDDDELDTYMKNLKPDSTPSDLAGKFNIML</sequence>
<dbReference type="eggNOG" id="KOG3044">
    <property type="taxonomic scope" value="Eukaryota"/>
</dbReference>
<dbReference type="FunCoup" id="A0A067R222">
    <property type="interactions" value="1098"/>
</dbReference>
<evidence type="ECO:0000256" key="1">
    <source>
        <dbReference type="SAM" id="MobiDB-lite"/>
    </source>
</evidence>